<evidence type="ECO:0000256" key="6">
    <source>
        <dbReference type="ARBA" id="ARBA00022777"/>
    </source>
</evidence>
<dbReference type="AlphaFoldDB" id="A0AA37UGK6"/>
<evidence type="ECO:0000256" key="7">
    <source>
        <dbReference type="ARBA" id="ARBA00022840"/>
    </source>
</evidence>
<evidence type="ECO:0000256" key="8">
    <source>
        <dbReference type="ARBA" id="ARBA00023012"/>
    </source>
</evidence>
<dbReference type="InterPro" id="IPR011712">
    <property type="entry name" value="Sig_transdc_His_kin_sub3_dim/P"/>
</dbReference>
<evidence type="ECO:0000256" key="5">
    <source>
        <dbReference type="ARBA" id="ARBA00022741"/>
    </source>
</evidence>
<name>A0AA37UGK6_9MICO</name>
<dbReference type="CDD" id="cd16917">
    <property type="entry name" value="HATPase_UhpB-NarQ-NarX-like"/>
    <property type="match status" value="1"/>
</dbReference>
<sequence length="383" mass="39655">MGIDAEHAPRDRAAPPAGRVRRDLLRRRAVRWMLAAAVLIGLWLSVASEEAIARWAQVALGAIAVAAAAASPRWSASAVPLSGAATAAAWLAGLTADPFVLTGFAVFRLAEARGRQRFPWWLLLGALVVAVVALLLGADGAEERFRTVLLSTVVLAGAWALGVRSREAEAAAAEQSRAQERLHLARDVHDVLSHSLGAIGVRAGVAAHVPTVREEQLRETLRGIEEDARSSLSELRDLIARVRADSDASSPLSAALASVVRAAERTGVAVQLDADPAALDDLPAGVGTTVLRTVQESVTNALRHAAASSIGVQVVTTPDAVAVRVLDDGRGVSGAIRAGHGLIGLRERAELLGGSASFASAPSGFTVSVVLPRSAGPASGGRR</sequence>
<keyword evidence="5" id="KW-0547">Nucleotide-binding</keyword>
<dbReference type="GO" id="GO:0016020">
    <property type="term" value="C:membrane"/>
    <property type="evidence" value="ECO:0007669"/>
    <property type="project" value="InterPro"/>
</dbReference>
<dbReference type="PROSITE" id="PS50109">
    <property type="entry name" value="HIS_KIN"/>
    <property type="match status" value="1"/>
</dbReference>
<dbReference type="GO" id="GO:0046983">
    <property type="term" value="F:protein dimerization activity"/>
    <property type="evidence" value="ECO:0007669"/>
    <property type="project" value="InterPro"/>
</dbReference>
<dbReference type="Pfam" id="PF07730">
    <property type="entry name" value="HisKA_3"/>
    <property type="match status" value="1"/>
</dbReference>
<dbReference type="EMBL" id="BSUL01000001">
    <property type="protein sequence ID" value="GMA27641.1"/>
    <property type="molecule type" value="Genomic_DNA"/>
</dbReference>
<keyword evidence="9" id="KW-0812">Transmembrane</keyword>
<feature type="transmembrane region" description="Helical" evidence="9">
    <location>
        <begin position="29"/>
        <end position="46"/>
    </location>
</feature>
<feature type="domain" description="Histidine kinase" evidence="10">
    <location>
        <begin position="187"/>
        <end position="375"/>
    </location>
</feature>
<comment type="catalytic activity">
    <reaction evidence="1">
        <text>ATP + protein L-histidine = ADP + protein N-phospho-L-histidine.</text>
        <dbReference type="EC" id="2.7.13.3"/>
    </reaction>
</comment>
<keyword evidence="12" id="KW-1185">Reference proteome</keyword>
<keyword evidence="6" id="KW-0418">Kinase</keyword>
<evidence type="ECO:0000256" key="4">
    <source>
        <dbReference type="ARBA" id="ARBA00022679"/>
    </source>
</evidence>
<dbReference type="GO" id="GO:0005524">
    <property type="term" value="F:ATP binding"/>
    <property type="evidence" value="ECO:0007669"/>
    <property type="project" value="UniProtKB-KW"/>
</dbReference>
<dbReference type="GO" id="GO:0000155">
    <property type="term" value="F:phosphorelay sensor kinase activity"/>
    <property type="evidence" value="ECO:0007669"/>
    <property type="project" value="InterPro"/>
</dbReference>
<feature type="transmembrane region" description="Helical" evidence="9">
    <location>
        <begin position="52"/>
        <end position="71"/>
    </location>
</feature>
<dbReference type="Proteomes" id="UP001157160">
    <property type="component" value="Unassembled WGS sequence"/>
</dbReference>
<comment type="caution">
    <text evidence="11">The sequence shown here is derived from an EMBL/GenBank/DDBJ whole genome shotgun (WGS) entry which is preliminary data.</text>
</comment>
<dbReference type="PANTHER" id="PTHR24421:SF10">
    <property type="entry name" value="NITRATE_NITRITE SENSOR PROTEIN NARQ"/>
    <property type="match status" value="1"/>
</dbReference>
<accession>A0AA37UGK6</accession>
<keyword evidence="8" id="KW-0902">Two-component regulatory system</keyword>
<feature type="transmembrane region" description="Helical" evidence="9">
    <location>
        <begin position="83"/>
        <end position="106"/>
    </location>
</feature>
<proteinExistence type="predicted"/>
<dbReference type="InterPro" id="IPR036890">
    <property type="entry name" value="HATPase_C_sf"/>
</dbReference>
<keyword evidence="9" id="KW-1133">Transmembrane helix</keyword>
<dbReference type="InterPro" id="IPR005467">
    <property type="entry name" value="His_kinase_dom"/>
</dbReference>
<evidence type="ECO:0000256" key="2">
    <source>
        <dbReference type="ARBA" id="ARBA00012438"/>
    </source>
</evidence>
<evidence type="ECO:0000259" key="10">
    <source>
        <dbReference type="PROSITE" id="PS50109"/>
    </source>
</evidence>
<evidence type="ECO:0000256" key="9">
    <source>
        <dbReference type="SAM" id="Phobius"/>
    </source>
</evidence>
<dbReference type="Pfam" id="PF02518">
    <property type="entry name" value="HATPase_c"/>
    <property type="match status" value="1"/>
</dbReference>
<gene>
    <name evidence="11" type="ORF">GCM10025874_08940</name>
</gene>
<keyword evidence="4" id="KW-0808">Transferase</keyword>
<dbReference type="Gene3D" id="3.30.565.10">
    <property type="entry name" value="Histidine kinase-like ATPase, C-terminal domain"/>
    <property type="match status" value="1"/>
</dbReference>
<dbReference type="SMART" id="SM00387">
    <property type="entry name" value="HATPase_c"/>
    <property type="match status" value="1"/>
</dbReference>
<dbReference type="RefSeq" id="WP_284230393.1">
    <property type="nucleotide sequence ID" value="NZ_BSUL01000001.1"/>
</dbReference>
<organism evidence="11 12">
    <name type="scientific">Arenivirga flava</name>
    <dbReference type="NCBI Taxonomy" id="1930060"/>
    <lineage>
        <taxon>Bacteria</taxon>
        <taxon>Bacillati</taxon>
        <taxon>Actinomycetota</taxon>
        <taxon>Actinomycetes</taxon>
        <taxon>Micrococcales</taxon>
        <taxon>Microbacteriaceae</taxon>
        <taxon>Arenivirga</taxon>
    </lineage>
</organism>
<dbReference type="SUPFAM" id="SSF55874">
    <property type="entry name" value="ATPase domain of HSP90 chaperone/DNA topoisomerase II/histidine kinase"/>
    <property type="match status" value="1"/>
</dbReference>
<dbReference type="Gene3D" id="1.20.5.1930">
    <property type="match status" value="1"/>
</dbReference>
<dbReference type="PANTHER" id="PTHR24421">
    <property type="entry name" value="NITRATE/NITRITE SENSOR PROTEIN NARX-RELATED"/>
    <property type="match status" value="1"/>
</dbReference>
<protein>
    <recommendedName>
        <fullName evidence="2">histidine kinase</fullName>
        <ecNumber evidence="2">2.7.13.3</ecNumber>
    </recommendedName>
</protein>
<keyword evidence="3" id="KW-0597">Phosphoprotein</keyword>
<dbReference type="EC" id="2.7.13.3" evidence="2"/>
<keyword evidence="9" id="KW-0472">Membrane</keyword>
<evidence type="ECO:0000256" key="1">
    <source>
        <dbReference type="ARBA" id="ARBA00000085"/>
    </source>
</evidence>
<evidence type="ECO:0000256" key="3">
    <source>
        <dbReference type="ARBA" id="ARBA00022553"/>
    </source>
</evidence>
<dbReference type="InterPro" id="IPR003594">
    <property type="entry name" value="HATPase_dom"/>
</dbReference>
<keyword evidence="7" id="KW-0067">ATP-binding</keyword>
<reference evidence="11 12" key="1">
    <citation type="journal article" date="2014" name="Int. J. Syst. Evol. Microbiol.">
        <title>Complete genome sequence of Corynebacterium casei LMG S-19264T (=DSM 44701T), isolated from a smear-ripened cheese.</title>
        <authorList>
            <consortium name="US DOE Joint Genome Institute (JGI-PGF)"/>
            <person name="Walter F."/>
            <person name="Albersmeier A."/>
            <person name="Kalinowski J."/>
            <person name="Ruckert C."/>
        </authorList>
    </citation>
    <scope>NUCLEOTIDE SEQUENCE [LARGE SCALE GENOMIC DNA]</scope>
    <source>
        <strain evidence="11 12">NBRC 112289</strain>
    </source>
</reference>
<evidence type="ECO:0000313" key="12">
    <source>
        <dbReference type="Proteomes" id="UP001157160"/>
    </source>
</evidence>
<evidence type="ECO:0000313" key="11">
    <source>
        <dbReference type="EMBL" id="GMA27641.1"/>
    </source>
</evidence>
<feature type="transmembrane region" description="Helical" evidence="9">
    <location>
        <begin position="118"/>
        <end position="138"/>
    </location>
</feature>
<dbReference type="InterPro" id="IPR050482">
    <property type="entry name" value="Sensor_HK_TwoCompSys"/>
</dbReference>